<dbReference type="Gene3D" id="3.30.530.20">
    <property type="match status" value="1"/>
</dbReference>
<evidence type="ECO:0000256" key="1">
    <source>
        <dbReference type="SAM" id="MobiDB-lite"/>
    </source>
</evidence>
<evidence type="ECO:0000313" key="3">
    <source>
        <dbReference type="Proteomes" id="UP000321181"/>
    </source>
</evidence>
<dbReference type="InterPro" id="IPR023393">
    <property type="entry name" value="START-like_dom_sf"/>
</dbReference>
<feature type="region of interest" description="Disordered" evidence="1">
    <location>
        <begin position="1"/>
        <end position="26"/>
    </location>
</feature>
<organism evidence="2 3">
    <name type="scientific">Cellulomonas aerilata</name>
    <dbReference type="NCBI Taxonomy" id="515326"/>
    <lineage>
        <taxon>Bacteria</taxon>
        <taxon>Bacillati</taxon>
        <taxon>Actinomycetota</taxon>
        <taxon>Actinomycetes</taxon>
        <taxon>Micrococcales</taxon>
        <taxon>Cellulomonadaceae</taxon>
        <taxon>Cellulomonas</taxon>
    </lineage>
</organism>
<proteinExistence type="predicted"/>
<reference evidence="2 3" key="1">
    <citation type="submission" date="2019-07" db="EMBL/GenBank/DDBJ databases">
        <title>Whole genome shotgun sequence of Cellulomonas aerilata NBRC 106308.</title>
        <authorList>
            <person name="Hosoyama A."/>
            <person name="Uohara A."/>
            <person name="Ohji S."/>
            <person name="Ichikawa N."/>
        </authorList>
    </citation>
    <scope>NUCLEOTIDE SEQUENCE [LARGE SCALE GENOMIC DNA]</scope>
    <source>
        <strain evidence="2 3">NBRC 106308</strain>
    </source>
</reference>
<protein>
    <submittedName>
        <fullName evidence="2">Uncharacterized protein</fullName>
    </submittedName>
</protein>
<evidence type="ECO:0000313" key="2">
    <source>
        <dbReference type="EMBL" id="GEO32421.1"/>
    </source>
</evidence>
<dbReference type="Proteomes" id="UP000321181">
    <property type="component" value="Unassembled WGS sequence"/>
</dbReference>
<accession>A0A512D7H1</accession>
<gene>
    <name evidence="2" type="ORF">CAE01nite_01460</name>
</gene>
<comment type="caution">
    <text evidence="2">The sequence shown here is derived from an EMBL/GenBank/DDBJ whole genome shotgun (WGS) entry which is preliminary data.</text>
</comment>
<feature type="compositionally biased region" description="Pro residues" evidence="1">
    <location>
        <begin position="1"/>
        <end position="13"/>
    </location>
</feature>
<name>A0A512D7H1_9CELL</name>
<dbReference type="EMBL" id="BJYY01000001">
    <property type="protein sequence ID" value="GEO32421.1"/>
    <property type="molecule type" value="Genomic_DNA"/>
</dbReference>
<dbReference type="SUPFAM" id="SSF55961">
    <property type="entry name" value="Bet v1-like"/>
    <property type="match status" value="1"/>
</dbReference>
<keyword evidence="3" id="KW-1185">Reference proteome</keyword>
<dbReference type="AlphaFoldDB" id="A0A512D7H1"/>
<sequence>MLAMPPMTPPAPRTPGASPAPARAHTRAHTGMVGDDAMAAATGEPRAHWFALLDGQGATGWSHRDIAAWLVVAQGVDAWWAQGITVGYEQERGMRAPGQRADGLFESSASRTVALPVGDAYRLLADDAARERWLDVPVEVTGRTAERSVRWTMPDGSRVVVRVQAVRDDATRVAVQHRRLADAAAVSAAKASWADRLARLGALAAVR</sequence>